<protein>
    <submittedName>
        <fullName evidence="3">Uncharacterized protein LOC120253386</fullName>
    </submittedName>
</protein>
<gene>
    <name evidence="3" type="primary">LOC120253386</name>
</gene>
<dbReference type="AlphaFoldDB" id="A0AB40AS81"/>
<dbReference type="Proteomes" id="UP001515500">
    <property type="component" value="Unplaced"/>
</dbReference>
<dbReference type="RefSeq" id="XP_039117658.1">
    <property type="nucleotide sequence ID" value="XM_039261724.1"/>
</dbReference>
<reference evidence="3" key="1">
    <citation type="submission" date="2025-08" db="UniProtKB">
        <authorList>
            <consortium name="RefSeq"/>
        </authorList>
    </citation>
    <scope>IDENTIFICATION</scope>
</reference>
<dbReference type="GeneID" id="120253386"/>
<organism evidence="2 3">
    <name type="scientific">Dioscorea cayennensis subsp. rotundata</name>
    <name type="common">White Guinea yam</name>
    <name type="synonym">Dioscorea rotundata</name>
    <dbReference type="NCBI Taxonomy" id="55577"/>
    <lineage>
        <taxon>Eukaryota</taxon>
        <taxon>Viridiplantae</taxon>
        <taxon>Streptophyta</taxon>
        <taxon>Embryophyta</taxon>
        <taxon>Tracheophyta</taxon>
        <taxon>Spermatophyta</taxon>
        <taxon>Magnoliopsida</taxon>
        <taxon>Liliopsida</taxon>
        <taxon>Dioscoreales</taxon>
        <taxon>Dioscoreaceae</taxon>
        <taxon>Dioscorea</taxon>
    </lineage>
</organism>
<feature type="domain" description="Reverse transcriptase zinc-binding" evidence="1">
    <location>
        <begin position="106"/>
        <end position="192"/>
    </location>
</feature>
<evidence type="ECO:0000313" key="3">
    <source>
        <dbReference type="RefSeq" id="XP_039117658.1"/>
    </source>
</evidence>
<proteinExistence type="predicted"/>
<accession>A0AB40AS81</accession>
<sequence length="316" mass="36646">MSFFWRGVLSVYPILRCCVLSEVNSGADTYFWKDRWLNGRAPMYVWHEQYRECGQQDASFKDLAHLLEGHPFCEDADLVQIRDRWRNSGNDVKDIKRWALNGTGAFSVKSLYNFLIDGGVRCEIAKFFWKSKCPKKINIFNWLVWRNKILTMDNLELRRCNKLPTATCVMCHADTESVDHLFLQCPVARDVWGYFCRLLGVPEPPISMTGVWREWRGSVRPNSRVAVDLVVKALVWNIWIARNDRIFNDKILPATCILLCINRMLLSWFDALADGAKAKLEDTMAIVRGSLEFLESRSQRDRGDCTAEEAPYRSTE</sequence>
<keyword evidence="2" id="KW-1185">Reference proteome</keyword>
<evidence type="ECO:0000313" key="2">
    <source>
        <dbReference type="Proteomes" id="UP001515500"/>
    </source>
</evidence>
<dbReference type="Pfam" id="PF13966">
    <property type="entry name" value="zf-RVT"/>
    <property type="match status" value="1"/>
</dbReference>
<dbReference type="InterPro" id="IPR026960">
    <property type="entry name" value="RVT-Znf"/>
</dbReference>
<name>A0AB40AS81_DIOCR</name>
<evidence type="ECO:0000259" key="1">
    <source>
        <dbReference type="Pfam" id="PF13966"/>
    </source>
</evidence>